<feature type="domain" description="Small ribosomal subunit protein eS31" evidence="7">
    <location>
        <begin position="11"/>
        <end position="53"/>
    </location>
</feature>
<dbReference type="GO" id="GO:0008270">
    <property type="term" value="F:zinc ion binding"/>
    <property type="evidence" value="ECO:0007669"/>
    <property type="project" value="UniProtKB-UniRule"/>
</dbReference>
<dbReference type="HAMAP" id="MF_00777">
    <property type="entry name" value="Ribosomal_eS31"/>
    <property type="match status" value="1"/>
</dbReference>
<dbReference type="GO" id="GO:0006412">
    <property type="term" value="P:translation"/>
    <property type="evidence" value="ECO:0007669"/>
    <property type="project" value="UniProtKB-UniRule"/>
</dbReference>
<comment type="subunit">
    <text evidence="6">Part of the 30S ribosomal subunit.</text>
</comment>
<reference evidence="8 9" key="1">
    <citation type="journal article" date="2010" name="Proc. Natl. Acad. Sci. U.S.A.">
        <title>Enigmatic, ultrasmall, uncultivated Archaea.</title>
        <authorList>
            <person name="Baker B.J."/>
            <person name="Comolli L.R."/>
            <person name="Dick G.J."/>
            <person name="Hauser L.J."/>
            <person name="Hyatt D."/>
            <person name="Dill B.D."/>
            <person name="Land M.L."/>
            <person name="Verberkmoes N.C."/>
            <person name="Hettich R.L."/>
            <person name="Banfield J.F."/>
        </authorList>
    </citation>
    <scope>NUCLEOTIDE SEQUENCE [LARGE SCALE GENOMIC DNA]</scope>
</reference>
<dbReference type="NCBIfam" id="NF001669">
    <property type="entry name" value="PRK00432.1"/>
    <property type="match status" value="1"/>
</dbReference>
<dbReference type="AlphaFoldDB" id="D6GUH7"/>
<feature type="binding site" evidence="6">
    <location>
        <position position="50"/>
    </location>
    <ligand>
        <name>Zn(2+)</name>
        <dbReference type="ChEBI" id="CHEBI:29105"/>
    </ligand>
</feature>
<accession>D6GUH7</accession>
<keyword evidence="2 6" id="KW-0863">Zinc-finger</keyword>
<evidence type="ECO:0000259" key="7">
    <source>
        <dbReference type="SMART" id="SM01402"/>
    </source>
</evidence>
<dbReference type="Proteomes" id="UP000009376">
    <property type="component" value="Unassembled WGS sequence"/>
</dbReference>
<organism evidence="8 9">
    <name type="scientific">Candidatus Parvarchaeum acidophilus ARMAN-5</name>
    <dbReference type="NCBI Taxonomy" id="662762"/>
    <lineage>
        <taxon>Archaea</taxon>
        <taxon>Candidatus Parvarchaeota</taxon>
        <taxon>Candidatus Parvarchaeum</taxon>
    </lineage>
</organism>
<dbReference type="EMBL" id="GG745546">
    <property type="protein sequence ID" value="EFD93105.1"/>
    <property type="molecule type" value="Genomic_DNA"/>
</dbReference>
<dbReference type="SUPFAM" id="SSF57829">
    <property type="entry name" value="Zn-binding ribosomal proteins"/>
    <property type="match status" value="1"/>
</dbReference>
<comment type="cofactor">
    <cofactor evidence="6">
        <name>Zn(2+)</name>
        <dbReference type="ChEBI" id="CHEBI:29105"/>
    </cofactor>
    <text evidence="6">Binds 1 zinc ion per subunit.</text>
</comment>
<comment type="similarity">
    <text evidence="6">Belongs to the eukaryotic ribosomal protein eS31 family.</text>
</comment>
<dbReference type="SMART" id="SM01402">
    <property type="entry name" value="Ribosomal_S27"/>
    <property type="match status" value="1"/>
</dbReference>
<evidence type="ECO:0000256" key="2">
    <source>
        <dbReference type="ARBA" id="ARBA00022771"/>
    </source>
</evidence>
<gene>
    <name evidence="6" type="primary">rps27ae</name>
    <name evidence="8" type="ORF">BJBARM5_0114</name>
</gene>
<dbReference type="InterPro" id="IPR011332">
    <property type="entry name" value="Ribosomal_zn-bd"/>
</dbReference>
<keyword evidence="3 6" id="KW-0862">Zinc</keyword>
<feature type="binding site" evidence="6">
    <location>
        <position position="32"/>
    </location>
    <ligand>
        <name>Zn(2+)</name>
        <dbReference type="ChEBI" id="CHEBI:29105"/>
    </ligand>
</feature>
<keyword evidence="1 6" id="KW-0479">Metal-binding</keyword>
<evidence type="ECO:0000313" key="9">
    <source>
        <dbReference type="Proteomes" id="UP000009376"/>
    </source>
</evidence>
<evidence type="ECO:0000256" key="3">
    <source>
        <dbReference type="ARBA" id="ARBA00022833"/>
    </source>
</evidence>
<dbReference type="Gene3D" id="6.20.50.180">
    <property type="match status" value="1"/>
</dbReference>
<dbReference type="GO" id="GO:0003735">
    <property type="term" value="F:structural constituent of ribosome"/>
    <property type="evidence" value="ECO:0007669"/>
    <property type="project" value="InterPro"/>
</dbReference>
<protein>
    <recommendedName>
        <fullName evidence="6">Small ribosomal subunit protein eS31</fullName>
    </recommendedName>
</protein>
<proteinExistence type="inferred from homology"/>
<evidence type="ECO:0000313" key="8">
    <source>
        <dbReference type="EMBL" id="EFD93105.1"/>
    </source>
</evidence>
<dbReference type="InterPro" id="IPR002906">
    <property type="entry name" value="Ribosomal_eS31"/>
</dbReference>
<dbReference type="InterPro" id="IPR022845">
    <property type="entry name" value="Ribosomal_eS31_arc"/>
</dbReference>
<evidence type="ECO:0000256" key="5">
    <source>
        <dbReference type="ARBA" id="ARBA00023274"/>
    </source>
</evidence>
<sequence>MEKKKQKSNEIWKLYKVEKGVLTRTNSTCPKCGAGTFLANHGDRLTCGHCGYSEFKKKSK</sequence>
<dbReference type="Pfam" id="PF01599">
    <property type="entry name" value="Ribosomal_S27"/>
    <property type="match status" value="1"/>
</dbReference>
<feature type="binding site" evidence="6">
    <location>
        <position position="47"/>
    </location>
    <ligand>
        <name>Zn(2+)</name>
        <dbReference type="ChEBI" id="CHEBI:29105"/>
    </ligand>
</feature>
<feature type="binding site" evidence="6">
    <location>
        <position position="29"/>
    </location>
    <ligand>
        <name>Zn(2+)</name>
        <dbReference type="ChEBI" id="CHEBI:29105"/>
    </ligand>
</feature>
<name>D6GUH7_PARA5</name>
<comment type="caution">
    <text evidence="6">Lacks conserved residue(s) required for the propagation of feature annotation.</text>
</comment>
<evidence type="ECO:0000256" key="1">
    <source>
        <dbReference type="ARBA" id="ARBA00022723"/>
    </source>
</evidence>
<dbReference type="GO" id="GO:1990904">
    <property type="term" value="C:ribonucleoprotein complex"/>
    <property type="evidence" value="ECO:0007669"/>
    <property type="project" value="UniProtKB-KW"/>
</dbReference>
<dbReference type="GO" id="GO:0005840">
    <property type="term" value="C:ribosome"/>
    <property type="evidence" value="ECO:0007669"/>
    <property type="project" value="UniProtKB-KW"/>
</dbReference>
<keyword evidence="5 6" id="KW-0687">Ribonucleoprotein</keyword>
<keyword evidence="4 6" id="KW-0689">Ribosomal protein</keyword>
<evidence type="ECO:0000256" key="6">
    <source>
        <dbReference type="HAMAP-Rule" id="MF_00777"/>
    </source>
</evidence>
<evidence type="ECO:0000256" key="4">
    <source>
        <dbReference type="ARBA" id="ARBA00022980"/>
    </source>
</evidence>